<dbReference type="AlphaFoldDB" id="A0A4Y1ZXL2"/>
<keyword evidence="2" id="KW-1185">Reference proteome</keyword>
<reference evidence="1 2" key="1">
    <citation type="journal article" date="2019" name="Sci. Rep.">
        <title>Orb-weaving spider Araneus ventricosus genome elucidates the spidroin gene catalogue.</title>
        <authorList>
            <person name="Kono N."/>
            <person name="Nakamura H."/>
            <person name="Ohtoshi R."/>
            <person name="Moran D.A.P."/>
            <person name="Shinohara A."/>
            <person name="Yoshida Y."/>
            <person name="Fujiwara M."/>
            <person name="Mori M."/>
            <person name="Tomita M."/>
            <person name="Arakawa K."/>
        </authorList>
    </citation>
    <scope>NUCLEOTIDE SEQUENCE [LARGE SCALE GENOMIC DNA]</scope>
</reference>
<accession>A0A4Y1ZXL2</accession>
<dbReference type="EMBL" id="BGPR01000001">
    <property type="protein sequence ID" value="GBL72007.1"/>
    <property type="molecule type" value="Genomic_DNA"/>
</dbReference>
<organism evidence="1 2">
    <name type="scientific">Araneus ventricosus</name>
    <name type="common">Orbweaver spider</name>
    <name type="synonym">Epeira ventricosa</name>
    <dbReference type="NCBI Taxonomy" id="182803"/>
    <lineage>
        <taxon>Eukaryota</taxon>
        <taxon>Metazoa</taxon>
        <taxon>Ecdysozoa</taxon>
        <taxon>Arthropoda</taxon>
        <taxon>Chelicerata</taxon>
        <taxon>Arachnida</taxon>
        <taxon>Araneae</taxon>
        <taxon>Araneomorphae</taxon>
        <taxon>Entelegynae</taxon>
        <taxon>Araneoidea</taxon>
        <taxon>Araneidae</taxon>
        <taxon>Araneus</taxon>
    </lineage>
</organism>
<evidence type="ECO:0000313" key="2">
    <source>
        <dbReference type="Proteomes" id="UP000499080"/>
    </source>
</evidence>
<name>A0A4Y1ZXL2_ARAVE</name>
<protein>
    <submittedName>
        <fullName evidence="1">Uncharacterized protein</fullName>
    </submittedName>
</protein>
<gene>
    <name evidence="1" type="ORF">AVEN_115040_1</name>
</gene>
<comment type="caution">
    <text evidence="1">The sequence shown here is derived from an EMBL/GenBank/DDBJ whole genome shotgun (WGS) entry which is preliminary data.</text>
</comment>
<evidence type="ECO:0000313" key="1">
    <source>
        <dbReference type="EMBL" id="GBL72007.1"/>
    </source>
</evidence>
<sequence>MLTTYEAQGCKMSLTVHFLRSHIVCFPENLGVYSKQMKDFTKMSVISRDDTKEDGTSTCYLITVGYSGGKQNMEIESVFEGASKRRREGFTDKKSKHVVLNI</sequence>
<proteinExistence type="predicted"/>
<dbReference type="Proteomes" id="UP000499080">
    <property type="component" value="Unassembled WGS sequence"/>
</dbReference>